<dbReference type="RefSeq" id="WP_203353027.1">
    <property type="nucleotide sequence ID" value="NZ_CP069127.1"/>
</dbReference>
<dbReference type="NCBIfam" id="TIGR02436">
    <property type="entry name" value="four helix bundle protein"/>
    <property type="match status" value="1"/>
</dbReference>
<dbReference type="InterPro" id="IPR036583">
    <property type="entry name" value="23S_rRNA_IVS_sf"/>
</dbReference>
<dbReference type="Gene3D" id="1.20.1440.60">
    <property type="entry name" value="23S rRNA-intervening sequence"/>
    <property type="match status" value="1"/>
</dbReference>
<dbReference type="Proteomes" id="UP000596248">
    <property type="component" value="Chromosome"/>
</dbReference>
<protein>
    <submittedName>
        <fullName evidence="1">Four helix bundle protein</fullName>
    </submittedName>
</protein>
<evidence type="ECO:0000313" key="2">
    <source>
        <dbReference type="Proteomes" id="UP000596248"/>
    </source>
</evidence>
<reference evidence="1 2" key="1">
    <citation type="submission" date="2021-01" db="EMBL/GenBank/DDBJ databases">
        <title>Identification of strong promoters based on the transcriptome of Brevibacillus choshinensis.</title>
        <authorList>
            <person name="Yao D."/>
            <person name="Zhang K."/>
            <person name="Wu J."/>
        </authorList>
    </citation>
    <scope>NUCLEOTIDE SEQUENCE [LARGE SCALE GENOMIC DNA]</scope>
    <source>
        <strain evidence="1 2">HPD31-SP3</strain>
    </source>
</reference>
<dbReference type="Pfam" id="PF05635">
    <property type="entry name" value="23S_rRNA_IVP"/>
    <property type="match status" value="1"/>
</dbReference>
<sequence>MKKIRELQDRDVRTLLLYEKVMDWVVRIREITQSFRYQESEGWSKKIWKSSVMVPALIARGNSQFYLAVERESYRNALNKTKETQALLEKAFESGYMSQATFEALNEGTVEIIKMTMKMMNKVKIEIEGKQKHA</sequence>
<accession>A0ABX7FIA6</accession>
<gene>
    <name evidence="1" type="ORF">JNE38_20585</name>
</gene>
<evidence type="ECO:0000313" key="1">
    <source>
        <dbReference type="EMBL" id="QRG65958.1"/>
    </source>
</evidence>
<dbReference type="InterPro" id="IPR012657">
    <property type="entry name" value="23S_rRNA-intervening_sequence"/>
</dbReference>
<organism evidence="1 2">
    <name type="scientific">Brevibacillus choshinensis</name>
    <dbReference type="NCBI Taxonomy" id="54911"/>
    <lineage>
        <taxon>Bacteria</taxon>
        <taxon>Bacillati</taxon>
        <taxon>Bacillota</taxon>
        <taxon>Bacilli</taxon>
        <taxon>Bacillales</taxon>
        <taxon>Paenibacillaceae</taxon>
        <taxon>Brevibacillus</taxon>
    </lineage>
</organism>
<dbReference type="SUPFAM" id="SSF158446">
    <property type="entry name" value="IVS-encoded protein-like"/>
    <property type="match status" value="1"/>
</dbReference>
<dbReference type="EMBL" id="CP069127">
    <property type="protein sequence ID" value="QRG65958.1"/>
    <property type="molecule type" value="Genomic_DNA"/>
</dbReference>
<keyword evidence="2" id="KW-1185">Reference proteome</keyword>
<name>A0ABX7FIA6_BRECH</name>
<proteinExistence type="predicted"/>